<dbReference type="OrthoDB" id="80352at2157"/>
<evidence type="ECO:0000259" key="1">
    <source>
        <dbReference type="Pfam" id="PF14681"/>
    </source>
</evidence>
<dbReference type="STRING" id="2309.CF15_08090"/>
<dbReference type="EMBL" id="LNTB01000002">
    <property type="protein sequence ID" value="KSW10734.1"/>
    <property type="molecule type" value="Genomic_DNA"/>
</dbReference>
<accession>A0A0V8RRP9</accession>
<organism evidence="2 3">
    <name type="scientific">Pyrodictium occultum</name>
    <dbReference type="NCBI Taxonomy" id="2309"/>
    <lineage>
        <taxon>Archaea</taxon>
        <taxon>Thermoproteota</taxon>
        <taxon>Thermoprotei</taxon>
        <taxon>Desulfurococcales</taxon>
        <taxon>Pyrodictiaceae</taxon>
        <taxon>Pyrodictium</taxon>
    </lineage>
</organism>
<dbReference type="Pfam" id="PF14681">
    <property type="entry name" value="UPRTase"/>
    <property type="match status" value="1"/>
</dbReference>
<feature type="domain" description="Phosphoribosyltransferase" evidence="1">
    <location>
        <begin position="9"/>
        <end position="219"/>
    </location>
</feature>
<dbReference type="Gene3D" id="3.40.50.2020">
    <property type="match status" value="1"/>
</dbReference>
<proteinExistence type="predicted"/>
<dbReference type="InterPro" id="IPR029057">
    <property type="entry name" value="PRTase-like"/>
</dbReference>
<protein>
    <recommendedName>
        <fullName evidence="1">Phosphoribosyltransferase domain-containing protein</fullName>
    </recommendedName>
</protein>
<sequence>MSRQERLHVVDNPALQGVLLELRDRRTPRHRFRELLETAGLLLGYEAGRLLQTRVEEVETPLGARAAGARVADEELVIVAVLRAAVPMALGAARLYPRAQLGFVAASRLEETGRMEGGRMIFDVDTPYWRLPRLTGRDVMIVDPMLATGSTLARIASRIAREEPRRIVAVTLIATRQGVERLLEAAPRAQVVAAAVDPELNEKGFIVPGLGDAGDRCFGE</sequence>
<dbReference type="RefSeq" id="WP_058371499.1">
    <property type="nucleotide sequence ID" value="NZ_LNTB01000002.1"/>
</dbReference>
<dbReference type="InterPro" id="IPR000836">
    <property type="entry name" value="PRTase_dom"/>
</dbReference>
<name>A0A0V8RRP9_PYROC</name>
<evidence type="ECO:0000313" key="2">
    <source>
        <dbReference type="EMBL" id="KSW10734.1"/>
    </source>
</evidence>
<comment type="caution">
    <text evidence="2">The sequence shown here is derived from an EMBL/GenBank/DDBJ whole genome shotgun (WGS) entry which is preliminary data.</text>
</comment>
<keyword evidence="3" id="KW-1185">Reference proteome</keyword>
<dbReference type="NCBIfam" id="NF001097">
    <property type="entry name" value="PRK00129.1"/>
    <property type="match status" value="1"/>
</dbReference>
<gene>
    <name evidence="2" type="ORF">CF15_08090</name>
</gene>
<dbReference type="SUPFAM" id="SSF53271">
    <property type="entry name" value="PRTase-like"/>
    <property type="match status" value="1"/>
</dbReference>
<reference evidence="2 3" key="1">
    <citation type="submission" date="2015-11" db="EMBL/GenBank/DDBJ databases">
        <title>Genome sequence of Pyrodictium occultum PL-19, a marine hyperthermophilic archaeon isolated from Volcano, Italy.</title>
        <authorList>
            <person name="Utturkar S."/>
            <person name="Huber H."/>
            <person name="Leptihn S."/>
            <person name="Brown S."/>
            <person name="Stetter K.O."/>
            <person name="Podar M."/>
        </authorList>
    </citation>
    <scope>NUCLEOTIDE SEQUENCE [LARGE SCALE GENOMIC DNA]</scope>
    <source>
        <strain evidence="2 3">PL-19</strain>
    </source>
</reference>
<dbReference type="Proteomes" id="UP000053352">
    <property type="component" value="Unassembled WGS sequence"/>
</dbReference>
<dbReference type="AlphaFoldDB" id="A0A0V8RRP9"/>
<dbReference type="CDD" id="cd06223">
    <property type="entry name" value="PRTases_typeI"/>
    <property type="match status" value="1"/>
</dbReference>
<evidence type="ECO:0000313" key="3">
    <source>
        <dbReference type="Proteomes" id="UP000053352"/>
    </source>
</evidence>